<dbReference type="PROSITE" id="PS50935">
    <property type="entry name" value="SSB"/>
    <property type="match status" value="1"/>
</dbReference>
<protein>
    <recommendedName>
        <fullName evidence="2 3">Single-stranded DNA-binding protein</fullName>
        <shortName evidence="2">SSB</shortName>
    </recommendedName>
</protein>
<dbReference type="Proteomes" id="UP001319180">
    <property type="component" value="Unassembled WGS sequence"/>
</dbReference>
<dbReference type="EMBL" id="JAHESC010000044">
    <property type="protein sequence ID" value="MBT1689580.1"/>
    <property type="molecule type" value="Genomic_DNA"/>
</dbReference>
<evidence type="ECO:0000313" key="4">
    <source>
        <dbReference type="EMBL" id="MBT1689580.1"/>
    </source>
</evidence>
<dbReference type="NCBIfam" id="TIGR00621">
    <property type="entry name" value="ssb"/>
    <property type="match status" value="1"/>
</dbReference>
<gene>
    <name evidence="4" type="primary">ssb</name>
    <name evidence="4" type="ORF">KK078_23655</name>
</gene>
<organism evidence="4 5">
    <name type="scientific">Dawidia soli</name>
    <dbReference type="NCBI Taxonomy" id="2782352"/>
    <lineage>
        <taxon>Bacteria</taxon>
        <taxon>Pseudomonadati</taxon>
        <taxon>Bacteroidota</taxon>
        <taxon>Cytophagia</taxon>
        <taxon>Cytophagales</taxon>
        <taxon>Chryseotaleaceae</taxon>
        <taxon>Dawidia</taxon>
    </lineage>
</organism>
<dbReference type="GO" id="GO:0003697">
    <property type="term" value="F:single-stranded DNA binding"/>
    <property type="evidence" value="ECO:0007669"/>
    <property type="project" value="UniProtKB-UniRule"/>
</dbReference>
<reference evidence="4 5" key="1">
    <citation type="submission" date="2021-05" db="EMBL/GenBank/DDBJ databases">
        <title>A Polyphasic approach of four new species of the genus Ohtaekwangia: Ohtaekwangia histidinii sp. nov., Ohtaekwangia cretensis sp. nov., Ohtaekwangia indiensis sp. nov., Ohtaekwangia reichenbachii sp. nov. from diverse environment.</title>
        <authorList>
            <person name="Octaviana S."/>
        </authorList>
    </citation>
    <scope>NUCLEOTIDE SEQUENCE [LARGE SCALE GENOMIC DNA]</scope>
    <source>
        <strain evidence="4 5">PWU37</strain>
    </source>
</reference>
<dbReference type="SUPFAM" id="SSF50249">
    <property type="entry name" value="Nucleic acid-binding proteins"/>
    <property type="match status" value="1"/>
</dbReference>
<accession>A0AAP2DF08</accession>
<dbReference type="InterPro" id="IPR012340">
    <property type="entry name" value="NA-bd_OB-fold"/>
</dbReference>
<dbReference type="RefSeq" id="WP_254092803.1">
    <property type="nucleotide sequence ID" value="NZ_JAHESC010000044.1"/>
</dbReference>
<dbReference type="PANTHER" id="PTHR10302">
    <property type="entry name" value="SINGLE-STRANDED DNA-BINDING PROTEIN"/>
    <property type="match status" value="1"/>
</dbReference>
<dbReference type="AlphaFoldDB" id="A0AAP2DF08"/>
<dbReference type="PIRSF" id="PIRSF002070">
    <property type="entry name" value="SSB"/>
    <property type="match status" value="1"/>
</dbReference>
<evidence type="ECO:0000256" key="2">
    <source>
        <dbReference type="HAMAP-Rule" id="MF_00984"/>
    </source>
</evidence>
<evidence type="ECO:0000256" key="3">
    <source>
        <dbReference type="PIRNR" id="PIRNR002070"/>
    </source>
</evidence>
<sequence>MRNLRNSVQLIGNVGSAPEVKAFDSGRVKATCSIATNSSYKNQKGEKIEETQWHNLVFWGKLAEVVSEYVKKGNEIAIEGKLIHRAYDGPKGEKRYITEITVNDMMMLGGKKR</sequence>
<keyword evidence="1 2" id="KW-0238">DNA-binding</keyword>
<proteinExistence type="inferred from homology"/>
<dbReference type="Gene3D" id="2.40.50.140">
    <property type="entry name" value="Nucleic acid-binding proteins"/>
    <property type="match status" value="1"/>
</dbReference>
<comment type="caution">
    <text evidence="4">The sequence shown here is derived from an EMBL/GenBank/DDBJ whole genome shotgun (WGS) entry which is preliminary data.</text>
</comment>
<dbReference type="InterPro" id="IPR000424">
    <property type="entry name" value="Primosome_PriB/ssb"/>
</dbReference>
<dbReference type="HAMAP" id="MF_00984">
    <property type="entry name" value="SSB"/>
    <property type="match status" value="1"/>
</dbReference>
<evidence type="ECO:0000313" key="5">
    <source>
        <dbReference type="Proteomes" id="UP001319180"/>
    </source>
</evidence>
<comment type="caution">
    <text evidence="2">Lacks conserved residue(s) required for the propagation of feature annotation.</text>
</comment>
<dbReference type="PANTHER" id="PTHR10302:SF27">
    <property type="entry name" value="SINGLE-STRANDED DNA-BINDING PROTEIN"/>
    <property type="match status" value="1"/>
</dbReference>
<comment type="subunit">
    <text evidence="2">Homotetramer.</text>
</comment>
<dbReference type="GO" id="GO:0006260">
    <property type="term" value="P:DNA replication"/>
    <property type="evidence" value="ECO:0007669"/>
    <property type="project" value="InterPro"/>
</dbReference>
<dbReference type="CDD" id="cd04496">
    <property type="entry name" value="SSB_OBF"/>
    <property type="match status" value="1"/>
</dbReference>
<keyword evidence="5" id="KW-1185">Reference proteome</keyword>
<dbReference type="InterPro" id="IPR011344">
    <property type="entry name" value="ssDNA-bd"/>
</dbReference>
<dbReference type="GO" id="GO:0009295">
    <property type="term" value="C:nucleoid"/>
    <property type="evidence" value="ECO:0007669"/>
    <property type="project" value="TreeGrafter"/>
</dbReference>
<name>A0AAP2DF08_9BACT</name>
<dbReference type="Pfam" id="PF00436">
    <property type="entry name" value="SSB"/>
    <property type="match status" value="1"/>
</dbReference>
<evidence type="ECO:0000256" key="1">
    <source>
        <dbReference type="ARBA" id="ARBA00023125"/>
    </source>
</evidence>